<evidence type="ECO:0000313" key="4">
    <source>
        <dbReference type="Proteomes" id="UP001447516"/>
    </source>
</evidence>
<dbReference type="PROSITE" id="PS51173">
    <property type="entry name" value="CBM2"/>
    <property type="match status" value="1"/>
</dbReference>
<dbReference type="RefSeq" id="WP_346229061.1">
    <property type="nucleotide sequence ID" value="NZ_JBDJAW010000030.1"/>
</dbReference>
<dbReference type="InterPro" id="IPR008965">
    <property type="entry name" value="CBM2/CBM3_carb-bd_dom_sf"/>
</dbReference>
<dbReference type="InterPro" id="IPR012291">
    <property type="entry name" value="CBM2_carb-bd_dom_sf"/>
</dbReference>
<gene>
    <name evidence="3" type="ORF">AAH991_28850</name>
</gene>
<dbReference type="Gene3D" id="2.60.40.290">
    <property type="match status" value="1"/>
</dbReference>
<dbReference type="SUPFAM" id="SSF49384">
    <property type="entry name" value="Carbohydrate-binding domain"/>
    <property type="match status" value="1"/>
</dbReference>
<accession>A0ABV0AV60</accession>
<feature type="domain" description="CBM2" evidence="2">
    <location>
        <begin position="30"/>
        <end position="130"/>
    </location>
</feature>
<keyword evidence="4" id="KW-1185">Reference proteome</keyword>
<evidence type="ECO:0000313" key="3">
    <source>
        <dbReference type="EMBL" id="MEN3539153.1"/>
    </source>
</evidence>
<dbReference type="Pfam" id="PF00553">
    <property type="entry name" value="CBM_2"/>
    <property type="match status" value="1"/>
</dbReference>
<feature type="region of interest" description="Disordered" evidence="1">
    <location>
        <begin position="1"/>
        <end position="45"/>
    </location>
</feature>
<reference evidence="3 4" key="1">
    <citation type="submission" date="2024-05" db="EMBL/GenBank/DDBJ databases">
        <title>Microbispora sp.ZYX-F-249.</title>
        <authorList>
            <person name="Xie H."/>
        </authorList>
    </citation>
    <scope>NUCLEOTIDE SEQUENCE [LARGE SCALE GENOMIC DNA]</scope>
    <source>
        <strain evidence="3 4">ZYX-F-249</strain>
    </source>
</reference>
<dbReference type="SMART" id="SM00637">
    <property type="entry name" value="CBD_II"/>
    <property type="match status" value="1"/>
</dbReference>
<evidence type="ECO:0000256" key="1">
    <source>
        <dbReference type="SAM" id="MobiDB-lite"/>
    </source>
</evidence>
<proteinExistence type="predicted"/>
<dbReference type="InterPro" id="IPR001919">
    <property type="entry name" value="CBD2"/>
</dbReference>
<name>A0ABV0AV60_9ACTN</name>
<dbReference type="Proteomes" id="UP001447516">
    <property type="component" value="Unassembled WGS sequence"/>
</dbReference>
<feature type="compositionally biased region" description="Low complexity" evidence="1">
    <location>
        <begin position="23"/>
        <end position="36"/>
    </location>
</feature>
<protein>
    <submittedName>
        <fullName evidence="3">Cellulose binding domain-containing protein</fullName>
    </submittedName>
</protein>
<feature type="non-terminal residue" evidence="3">
    <location>
        <position position="1"/>
    </location>
</feature>
<organism evidence="3 4">
    <name type="scientific">Microbispora maris</name>
    <dbReference type="NCBI Taxonomy" id="3144104"/>
    <lineage>
        <taxon>Bacteria</taxon>
        <taxon>Bacillati</taxon>
        <taxon>Actinomycetota</taxon>
        <taxon>Actinomycetes</taxon>
        <taxon>Streptosporangiales</taxon>
        <taxon>Streptosporangiaceae</taxon>
        <taxon>Microbispora</taxon>
    </lineage>
</organism>
<comment type="caution">
    <text evidence="3">The sequence shown here is derived from an EMBL/GenBank/DDBJ whole genome shotgun (WGS) entry which is preliminary data.</text>
</comment>
<evidence type="ECO:0000259" key="2">
    <source>
        <dbReference type="PROSITE" id="PS51173"/>
    </source>
</evidence>
<sequence>GPNTSPSPTPPVSPSPTPPVSPSPGTSPGTSPEPGGCSATIRTVNSWPGGFQSEVTVKAGAALNGWTVNWTWPGGQSISSLWNGTQSGSGSSVTVRNAPYNGSVASGATTTFGFTANGSAATPTLTCTRA</sequence>
<dbReference type="EMBL" id="JBDJAW010000030">
    <property type="protein sequence ID" value="MEN3539153.1"/>
    <property type="molecule type" value="Genomic_DNA"/>
</dbReference>
<feature type="compositionally biased region" description="Pro residues" evidence="1">
    <location>
        <begin position="1"/>
        <end position="22"/>
    </location>
</feature>